<evidence type="ECO:0000256" key="5">
    <source>
        <dbReference type="ARBA" id="ARBA00022989"/>
    </source>
</evidence>
<feature type="domain" description="Cadherin" evidence="12">
    <location>
        <begin position="797"/>
        <end position="1028"/>
    </location>
</feature>
<keyword evidence="2 10" id="KW-0812">Transmembrane</keyword>
<feature type="domain" description="Cadherin" evidence="12">
    <location>
        <begin position="386"/>
        <end position="496"/>
    </location>
</feature>
<keyword evidence="3" id="KW-0677">Repeat</keyword>
<dbReference type="GO" id="GO:0005886">
    <property type="term" value="C:plasma membrane"/>
    <property type="evidence" value="ECO:0007669"/>
    <property type="project" value="InterPro"/>
</dbReference>
<dbReference type="PROSITE" id="PS50268">
    <property type="entry name" value="CADHERIN_2"/>
    <property type="match status" value="7"/>
</dbReference>
<dbReference type="PANTHER" id="PTHR24028:SF146">
    <property type="entry name" value="CADHERIN 96CB, ISOFORM D-RELATED"/>
    <property type="match status" value="1"/>
</dbReference>
<evidence type="ECO:0000256" key="2">
    <source>
        <dbReference type="ARBA" id="ARBA00022692"/>
    </source>
</evidence>
<evidence type="ECO:0000313" key="14">
    <source>
        <dbReference type="Proteomes" id="UP000308267"/>
    </source>
</evidence>
<name>A0A4S2MNM4_OPIFE</name>
<feature type="chain" id="PRO_5036122012" description="Cadherin domain-containing protein" evidence="11">
    <location>
        <begin position="25"/>
        <end position="1571"/>
    </location>
</feature>
<evidence type="ECO:0000256" key="1">
    <source>
        <dbReference type="ARBA" id="ARBA00004167"/>
    </source>
</evidence>
<dbReference type="GO" id="GO:0007156">
    <property type="term" value="P:homophilic cell adhesion via plasma membrane adhesion molecules"/>
    <property type="evidence" value="ECO:0007669"/>
    <property type="project" value="InterPro"/>
</dbReference>
<feature type="region of interest" description="Disordered" evidence="9">
    <location>
        <begin position="1524"/>
        <end position="1554"/>
    </location>
</feature>
<dbReference type="GO" id="GO:0005509">
    <property type="term" value="F:calcium ion binding"/>
    <property type="evidence" value="ECO:0007669"/>
    <property type="project" value="UniProtKB-UniRule"/>
</dbReference>
<feature type="domain" description="Cadherin" evidence="12">
    <location>
        <begin position="25"/>
        <end position="191"/>
    </location>
</feature>
<organism evidence="13 14">
    <name type="scientific">Opisthorchis felineus</name>
    <dbReference type="NCBI Taxonomy" id="147828"/>
    <lineage>
        <taxon>Eukaryota</taxon>
        <taxon>Metazoa</taxon>
        <taxon>Spiralia</taxon>
        <taxon>Lophotrochozoa</taxon>
        <taxon>Platyhelminthes</taxon>
        <taxon>Trematoda</taxon>
        <taxon>Digenea</taxon>
        <taxon>Opisthorchiida</taxon>
        <taxon>Opisthorchiata</taxon>
        <taxon>Opisthorchiidae</taxon>
        <taxon>Opisthorchis</taxon>
    </lineage>
</organism>
<comment type="subcellular location">
    <subcellularLocation>
        <location evidence="1">Membrane</location>
        <topology evidence="1">Single-pass membrane protein</topology>
    </subcellularLocation>
</comment>
<keyword evidence="4 8" id="KW-0106">Calcium</keyword>
<evidence type="ECO:0000256" key="11">
    <source>
        <dbReference type="SAM" id="SignalP"/>
    </source>
</evidence>
<dbReference type="InterPro" id="IPR050174">
    <property type="entry name" value="Protocadherin/Cadherin-CA"/>
</dbReference>
<protein>
    <recommendedName>
        <fullName evidence="12">Cadherin domain-containing protein</fullName>
    </recommendedName>
</protein>
<dbReference type="PANTHER" id="PTHR24028">
    <property type="entry name" value="CADHERIN-87A"/>
    <property type="match status" value="1"/>
</dbReference>
<evidence type="ECO:0000256" key="9">
    <source>
        <dbReference type="SAM" id="MobiDB-lite"/>
    </source>
</evidence>
<evidence type="ECO:0000256" key="10">
    <source>
        <dbReference type="SAM" id="Phobius"/>
    </source>
</evidence>
<evidence type="ECO:0000256" key="3">
    <source>
        <dbReference type="ARBA" id="ARBA00022737"/>
    </source>
</evidence>
<comment type="caution">
    <text evidence="13">The sequence shown here is derived from an EMBL/GenBank/DDBJ whole genome shotgun (WGS) entry which is preliminary data.</text>
</comment>
<dbReference type="Gene3D" id="2.60.40.60">
    <property type="entry name" value="Cadherins"/>
    <property type="match status" value="8"/>
</dbReference>
<evidence type="ECO:0000313" key="13">
    <source>
        <dbReference type="EMBL" id="TGZ76098.1"/>
    </source>
</evidence>
<dbReference type="InterPro" id="IPR015919">
    <property type="entry name" value="Cadherin-like_sf"/>
</dbReference>
<evidence type="ECO:0000256" key="6">
    <source>
        <dbReference type="ARBA" id="ARBA00023136"/>
    </source>
</evidence>
<feature type="signal peptide" evidence="11">
    <location>
        <begin position="1"/>
        <end position="24"/>
    </location>
</feature>
<dbReference type="SUPFAM" id="SSF49313">
    <property type="entry name" value="Cadherin-like"/>
    <property type="match status" value="6"/>
</dbReference>
<evidence type="ECO:0000256" key="8">
    <source>
        <dbReference type="PROSITE-ProRule" id="PRU00043"/>
    </source>
</evidence>
<proteinExistence type="predicted"/>
<dbReference type="FunFam" id="2.60.40.60:FF:000020">
    <property type="entry name" value="Dachsous cadherin-related 1b"/>
    <property type="match status" value="1"/>
</dbReference>
<sequence length="1571" mass="173245">MFSFTYLHPFVCLTLLYYVNQVQTADSLLRVEVIEESPMGTLIGGVAEYLSQIKADELKTGEYTEVRYQLLGDETISRLLQLHPTLGQLRVASRIDREAICPLRNQNSPGSLFVPDKRFPLGIGERYVVKTPTYVNDLSASLRGECVQQLNILVITQRKATEQPSMEFAAHTTRVQLHLIILDINDNVPNWPQHTSLQVSFVETPSTNVGWPPLNRQGQSIGSLEETASKHAKTIDRAFDPDMGLNGSLMYRLVGPGAEYFRLDDGSDKVNDEMLTNKFGYSYGRSSLLEPTTAHLSTQSSLTPIRIWPIVPLDRETDDFAGRGGLFNLTLLANDLGVPPKTGSISLLVNVVDVNDHSPVFHSDVYGPGGGTMRLDGASSSKQLVVYRPPSGSVSETLPVGGFIAQLNATDKDSGSHAEITYEFCTCDRNVAWNYFSIDPKSGRIVVSKRLDFDTGPRQFQFKVIAKDGAPEPYTLSGTALVEVTVNDENDETPEIRVMLVESSTSGQISSTMHQSQLESSSELSGNGAKFLGEYMTSISENPQPETVIAYIQVLDRDHNGQDQVHCRLGPTDNFTLQVDSPDTKYAPDRADLSGTQTISDLANSLPNRQDFRLVTGTSLTSSIGPFTRLDREVTPMQQVTITCTDSVGNSAFVRINVQLKDVNDHAPEFVNNGHFAFQIPENQELIGGKPLWLGRTVATDKDAGDNAKISYSLEDDSETYDSTKHSYDGAMSRLFELDARTGDLYAKVMFDREALTGEGAYRLRVHAVDNGQPKLTGTAVVEVFIIDVNDWAPQFTKDVYTFSVSEDTRVQEVVGSIEAVDRDADSQGKITYHMVTHIRQPTALYKRGIRETRSFGSKFPFKDTLFSASKSSTKRPYLRIEREASDPEVGSGELQRTTSSYADASVPVLPNAPDPEFYKRREQKASDENHFNVLPENAPKQHNYFSVDRLSGKLRLIRRLDRESVAFFSLEIVATDSPPVSILPVRHQQSGSYTNFTTNVHLTPKILSSSTTVVIAVTDVNDNAPVFRSPNTSTAIQVRLQETLGKQLLIFEATDADEGENARISYSIRTEVPRPPGGPGTGYFSVDETSGLLFLARTLNNTATHRLVVEACDNGSGTTRRCTLSPNIRITVFDGTEGQNNGDLGLYQGRSLQSGPADMTPFDLDTFAARSAAAAQSGRRNEVIVVCLVVIFSCLLLATIFLVACILHRRGSRPWLLGRSTNVDGQILAKDVSSTPKPNHANLKSNGDPWIDDGLQNEETEMVLDPKLDNCKAVSYGVGCSGNEPKYLARDTMFPGVAYPVHTYIPAGVKLTPGSQNFFYPTHFDPTTLVHTSPVRRITMNSPVTLDVQGHKMARHPQPMADINELLTQSSYKPPSPDYQSLDTMWQPFPSPDPGAGKGFSRYRNPVLLQCTTQAKNATYSPGHCALVRHQPAESDGVLFSNTSTADQSQNVPHTYYEITETQDQLGSPKHALNTEVESVDALNITSYNRTATLGRTTVGKGKRRITQKDDSMYNLKAGELALHSNKRSGGRKQQESDLLTDGMKNDYAGYRDKPNNGYTYQAYREGTFV</sequence>
<keyword evidence="5 10" id="KW-1133">Transmembrane helix</keyword>
<keyword evidence="7" id="KW-0325">Glycoprotein</keyword>
<dbReference type="PROSITE" id="PS00232">
    <property type="entry name" value="CADHERIN_1"/>
    <property type="match status" value="4"/>
</dbReference>
<feature type="domain" description="Cadherin" evidence="12">
    <location>
        <begin position="238"/>
        <end position="361"/>
    </location>
</feature>
<evidence type="ECO:0000259" key="12">
    <source>
        <dbReference type="PROSITE" id="PS50268"/>
    </source>
</evidence>
<dbReference type="Pfam" id="PF00028">
    <property type="entry name" value="Cadherin"/>
    <property type="match status" value="3"/>
</dbReference>
<dbReference type="OrthoDB" id="6252479at2759"/>
<dbReference type="InterPro" id="IPR020894">
    <property type="entry name" value="Cadherin_CS"/>
</dbReference>
<reference evidence="13 14" key="1">
    <citation type="journal article" date="2019" name="BMC Genomics">
        <title>New insights from Opisthorchis felineus genome: update on genomics of the epidemiologically important liver flukes.</title>
        <authorList>
            <person name="Ershov N.I."/>
            <person name="Mordvinov V.A."/>
            <person name="Prokhortchouk E.B."/>
            <person name="Pakharukova M.Y."/>
            <person name="Gunbin K.V."/>
            <person name="Ustyantsev K."/>
            <person name="Genaev M.A."/>
            <person name="Blinov A.G."/>
            <person name="Mazur A."/>
            <person name="Boulygina E."/>
            <person name="Tsygankova S."/>
            <person name="Khrameeva E."/>
            <person name="Chekanov N."/>
            <person name="Fan G."/>
            <person name="Xiao A."/>
            <person name="Zhang H."/>
            <person name="Xu X."/>
            <person name="Yang H."/>
            <person name="Solovyev V."/>
            <person name="Lee S.M."/>
            <person name="Liu X."/>
            <person name="Afonnikov D.A."/>
            <person name="Skryabin K.G."/>
        </authorList>
    </citation>
    <scope>NUCLEOTIDE SEQUENCE [LARGE SCALE GENOMIC DNA]</scope>
    <source>
        <strain evidence="13">AK-0245</strain>
        <tissue evidence="13">Whole organism</tissue>
    </source>
</reference>
<dbReference type="STRING" id="147828.A0A4S2MNM4"/>
<evidence type="ECO:0000256" key="4">
    <source>
        <dbReference type="ARBA" id="ARBA00022837"/>
    </source>
</evidence>
<keyword evidence="6 10" id="KW-0472">Membrane</keyword>
<feature type="region of interest" description="Disordered" evidence="9">
    <location>
        <begin position="882"/>
        <end position="901"/>
    </location>
</feature>
<dbReference type="PRINTS" id="PR00205">
    <property type="entry name" value="CADHERIN"/>
</dbReference>
<keyword evidence="11" id="KW-0732">Signal</keyword>
<dbReference type="Proteomes" id="UP000308267">
    <property type="component" value="Unassembled WGS sequence"/>
</dbReference>
<keyword evidence="14" id="KW-1185">Reference proteome</keyword>
<dbReference type="InterPro" id="IPR002126">
    <property type="entry name" value="Cadherin-like_dom"/>
</dbReference>
<accession>A0A4S2MNM4</accession>
<dbReference type="EMBL" id="SJOL01000002">
    <property type="protein sequence ID" value="TGZ76098.1"/>
    <property type="molecule type" value="Genomic_DNA"/>
</dbReference>
<evidence type="ECO:0000256" key="7">
    <source>
        <dbReference type="ARBA" id="ARBA00023180"/>
    </source>
</evidence>
<gene>
    <name evidence="13" type="ORF">CRM22_000024</name>
</gene>
<feature type="domain" description="Cadherin" evidence="12">
    <location>
        <begin position="531"/>
        <end position="670"/>
    </location>
</feature>
<feature type="domain" description="Cadherin" evidence="12">
    <location>
        <begin position="689"/>
        <end position="796"/>
    </location>
</feature>
<dbReference type="EMBL" id="SJOL01000002">
    <property type="protein sequence ID" value="TGZ76099.1"/>
    <property type="molecule type" value="Genomic_DNA"/>
</dbReference>
<feature type="domain" description="Cadherin" evidence="12">
    <location>
        <begin position="1031"/>
        <end position="1159"/>
    </location>
</feature>
<dbReference type="CDD" id="cd11304">
    <property type="entry name" value="Cadherin_repeat"/>
    <property type="match status" value="5"/>
</dbReference>
<feature type="transmembrane region" description="Helical" evidence="10">
    <location>
        <begin position="1184"/>
        <end position="1208"/>
    </location>
</feature>
<dbReference type="SMART" id="SM00112">
    <property type="entry name" value="CA"/>
    <property type="match status" value="7"/>
</dbReference>